<evidence type="ECO:0000256" key="6">
    <source>
        <dbReference type="ARBA" id="ARBA00022490"/>
    </source>
</evidence>
<dbReference type="GO" id="GO:0005768">
    <property type="term" value="C:endosome"/>
    <property type="evidence" value="ECO:0007669"/>
    <property type="project" value="TreeGrafter"/>
</dbReference>
<dbReference type="InterPro" id="IPR035704">
    <property type="entry name" value="SNX8/Mvp1_PX"/>
</dbReference>
<dbReference type="CDD" id="cd06866">
    <property type="entry name" value="PX_SNX8_Mvp1p_like"/>
    <property type="match status" value="1"/>
</dbReference>
<dbReference type="Pfam" id="PF00787">
    <property type="entry name" value="PX"/>
    <property type="match status" value="1"/>
</dbReference>
<dbReference type="CDD" id="cd07597">
    <property type="entry name" value="BAR_SNX8"/>
    <property type="match status" value="1"/>
</dbReference>
<evidence type="ECO:0000256" key="4">
    <source>
        <dbReference type="ARBA" id="ARBA00014268"/>
    </source>
</evidence>
<comment type="caution">
    <text evidence="11">The sequence shown here is derived from an EMBL/GenBank/DDBJ whole genome shotgun (WGS) entry which is preliminary data.</text>
</comment>
<evidence type="ECO:0000313" key="11">
    <source>
        <dbReference type="EMBL" id="KAK5781189.1"/>
    </source>
</evidence>
<evidence type="ECO:0000256" key="1">
    <source>
        <dbReference type="ARBA" id="ARBA00004287"/>
    </source>
</evidence>
<keyword evidence="6" id="KW-0963">Cytoplasm</keyword>
<dbReference type="InterPro" id="IPR036871">
    <property type="entry name" value="PX_dom_sf"/>
</dbReference>
<dbReference type="InterPro" id="IPR028662">
    <property type="entry name" value="SNX8/Mvp1"/>
</dbReference>
<gene>
    <name evidence="11" type="ORF">RI543_001586</name>
</gene>
<keyword evidence="8" id="KW-0472">Membrane</keyword>
<dbReference type="GO" id="GO:0042147">
    <property type="term" value="P:retrograde transport, endosome to Golgi"/>
    <property type="evidence" value="ECO:0007669"/>
    <property type="project" value="InterPro"/>
</dbReference>
<evidence type="ECO:0000256" key="3">
    <source>
        <dbReference type="ARBA" id="ARBA00010883"/>
    </source>
</evidence>
<evidence type="ECO:0000256" key="9">
    <source>
        <dbReference type="ARBA" id="ARBA00072009"/>
    </source>
</evidence>
<evidence type="ECO:0000259" key="10">
    <source>
        <dbReference type="PROSITE" id="PS50195"/>
    </source>
</evidence>
<organism evidence="11 12">
    <name type="scientific">Arxiozyma heterogenica</name>
    <dbReference type="NCBI Taxonomy" id="278026"/>
    <lineage>
        <taxon>Eukaryota</taxon>
        <taxon>Fungi</taxon>
        <taxon>Dikarya</taxon>
        <taxon>Ascomycota</taxon>
        <taxon>Saccharomycotina</taxon>
        <taxon>Saccharomycetes</taxon>
        <taxon>Saccharomycetales</taxon>
        <taxon>Saccharomycetaceae</taxon>
        <taxon>Arxiozyma</taxon>
    </lineage>
</organism>
<sequence length="560" mass="64942">MSFLSNNNAIAEIDPWRIDNPEPINRSFTNLYVEEQDRIENLTQRIFGTSNSNTRSETSISPSPLIVSNQEDPIFENNLKKDIANNNEETAWIQQQGSSSIMANNTNNGIADDPQVNIWSNSVILGRQNIVDNKLQPKINPQEQQISDNDLQDWMKSIRDTFTPLSPNIINIEEIPEREGLLFKHTNYNIIRLKRLPNEGSVVGASSESSMSVVRRYSDFVWLQEVLLKRYPFRLIPELPPKKIGSQNLDPICLNKRRVGLTRFINFIVNHPILSKDDLLLTFLTVPTDISTWRRQTKENYDTSDEFMDKKISISFMKLWSSNISEQWNDVASNITKIIDIWNKITIVIQRHETRLNQINHENVLLKSFITDLAHMTSVLYPIENIANCDTLPEINNDLSIINHHIDEINTLNTRAINDYSTDIVPKLKKFIDLLISLKNLFDRYKIMATNNIPQLQRHVQLNLEKLESMKGKPDVSGAEYDKIKASINRDRRSISKQINRAWLIRECILHEFTIFQESQFMISDLFKSWVKLNSSYSELSMNQWEKLSSQIDDIPIGRE</sequence>
<evidence type="ECO:0000256" key="2">
    <source>
        <dbReference type="ARBA" id="ARBA00004496"/>
    </source>
</evidence>
<dbReference type="InterPro" id="IPR045734">
    <property type="entry name" value="Snx8_BAR_dom"/>
</dbReference>
<name>A0AAN7W4Q9_9SACH</name>
<dbReference type="SMART" id="SM00312">
    <property type="entry name" value="PX"/>
    <property type="match status" value="1"/>
</dbReference>
<dbReference type="PROSITE" id="PS50195">
    <property type="entry name" value="PX"/>
    <property type="match status" value="1"/>
</dbReference>
<protein>
    <recommendedName>
        <fullName evidence="4">Sorting nexin MVP1</fullName>
    </recommendedName>
    <alternativeName>
        <fullName evidence="9">Sorting nexin mvp1</fullName>
    </alternativeName>
</protein>
<dbReference type="GO" id="GO:0032266">
    <property type="term" value="F:phosphatidylinositol-3-phosphate binding"/>
    <property type="evidence" value="ECO:0007669"/>
    <property type="project" value="TreeGrafter"/>
</dbReference>
<dbReference type="Pfam" id="PF19566">
    <property type="entry name" value="Snx8_BAR_dom"/>
    <property type="match status" value="1"/>
</dbReference>
<dbReference type="InterPro" id="IPR001683">
    <property type="entry name" value="PX_dom"/>
</dbReference>
<dbReference type="GO" id="GO:0005829">
    <property type="term" value="C:cytosol"/>
    <property type="evidence" value="ECO:0007669"/>
    <property type="project" value="GOC"/>
</dbReference>
<dbReference type="GO" id="GO:0016020">
    <property type="term" value="C:membrane"/>
    <property type="evidence" value="ECO:0007669"/>
    <property type="project" value="UniProtKB-SubCell"/>
</dbReference>
<proteinExistence type="inferred from homology"/>
<accession>A0AAN7W4Q9</accession>
<dbReference type="GO" id="GO:0006623">
    <property type="term" value="P:protein targeting to vacuole"/>
    <property type="evidence" value="ECO:0007669"/>
    <property type="project" value="TreeGrafter"/>
</dbReference>
<evidence type="ECO:0000256" key="5">
    <source>
        <dbReference type="ARBA" id="ARBA00022448"/>
    </source>
</evidence>
<dbReference type="Proteomes" id="UP001306508">
    <property type="component" value="Unassembled WGS sequence"/>
</dbReference>
<dbReference type="PANTHER" id="PTHR47554">
    <property type="entry name" value="SORTING NEXIN MVP1"/>
    <property type="match status" value="1"/>
</dbReference>
<keyword evidence="12" id="KW-1185">Reference proteome</keyword>
<dbReference type="PANTHER" id="PTHR47554:SF1">
    <property type="entry name" value="SORTING NEXIN MVP1"/>
    <property type="match status" value="1"/>
</dbReference>
<dbReference type="EMBL" id="JAWIZZ010000038">
    <property type="protein sequence ID" value="KAK5781189.1"/>
    <property type="molecule type" value="Genomic_DNA"/>
</dbReference>
<feature type="domain" description="PX" evidence="10">
    <location>
        <begin position="166"/>
        <end position="291"/>
    </location>
</feature>
<dbReference type="FunFam" id="3.30.1520.10:FF:000042">
    <property type="entry name" value="Sorting nexin mvp1"/>
    <property type="match status" value="1"/>
</dbReference>
<keyword evidence="7" id="KW-0653">Protein transport</keyword>
<dbReference type="AlphaFoldDB" id="A0AAN7W4Q9"/>
<evidence type="ECO:0000256" key="7">
    <source>
        <dbReference type="ARBA" id="ARBA00022927"/>
    </source>
</evidence>
<keyword evidence="5" id="KW-0813">Transport</keyword>
<reference evidence="12" key="1">
    <citation type="submission" date="2023-07" db="EMBL/GenBank/DDBJ databases">
        <title>A draft genome of Kazachstania heterogenica Y-27499.</title>
        <authorList>
            <person name="Donic C."/>
            <person name="Kralova J.S."/>
            <person name="Fidel L."/>
            <person name="Ben-Dor S."/>
            <person name="Jung S."/>
        </authorList>
    </citation>
    <scope>NUCLEOTIDE SEQUENCE [LARGE SCALE GENOMIC DNA]</scope>
    <source>
        <strain evidence="12">Y27499</strain>
    </source>
</reference>
<comment type="similarity">
    <text evidence="3">Belongs to the sorting nexin family.</text>
</comment>
<evidence type="ECO:0000256" key="8">
    <source>
        <dbReference type="ARBA" id="ARBA00023136"/>
    </source>
</evidence>
<dbReference type="SUPFAM" id="SSF64268">
    <property type="entry name" value="PX domain"/>
    <property type="match status" value="1"/>
</dbReference>
<comment type="subcellular location">
    <subcellularLocation>
        <location evidence="2">Cytoplasm</location>
    </subcellularLocation>
    <subcellularLocation>
        <location evidence="1">Membrane</location>
        <topology evidence="1">Peripheral membrane protein</topology>
        <orientation evidence="1">Cytoplasmic side</orientation>
    </subcellularLocation>
</comment>
<dbReference type="Gene3D" id="3.30.1520.10">
    <property type="entry name" value="Phox-like domain"/>
    <property type="match status" value="1"/>
</dbReference>
<evidence type="ECO:0000313" key="12">
    <source>
        <dbReference type="Proteomes" id="UP001306508"/>
    </source>
</evidence>